<dbReference type="RefSeq" id="WP_306726838.1">
    <property type="nucleotide sequence ID" value="NZ_JAVDDT010000001.1"/>
</dbReference>
<dbReference type="InterPro" id="IPR014039">
    <property type="entry name" value="Transl_elong_EFTs/EF1B_dimer"/>
</dbReference>
<dbReference type="SUPFAM" id="SSF54713">
    <property type="entry name" value="Elongation factor Ts (EF-Ts), dimerisation domain"/>
    <property type="match status" value="2"/>
</dbReference>
<dbReference type="PANTHER" id="PTHR11741:SF0">
    <property type="entry name" value="ELONGATION FACTOR TS, MITOCHONDRIAL"/>
    <property type="match status" value="1"/>
</dbReference>
<name>A0ABU0W2V7_9GAMM</name>
<dbReference type="CDD" id="cd14275">
    <property type="entry name" value="UBA_EF-Ts"/>
    <property type="match status" value="1"/>
</dbReference>
<dbReference type="Gene3D" id="1.10.286.20">
    <property type="match status" value="1"/>
</dbReference>
<dbReference type="PANTHER" id="PTHR11741">
    <property type="entry name" value="ELONGATION FACTOR TS"/>
    <property type="match status" value="1"/>
</dbReference>
<comment type="similarity">
    <text evidence="1 5">Belongs to the EF-Ts family.</text>
</comment>
<evidence type="ECO:0000259" key="6">
    <source>
        <dbReference type="Pfam" id="PF00889"/>
    </source>
</evidence>
<comment type="caution">
    <text evidence="7">The sequence shown here is derived from an EMBL/GenBank/DDBJ whole genome shotgun (WGS) entry which is preliminary data.</text>
</comment>
<comment type="function">
    <text evidence="5">Associates with the EF-Tu.GDP complex and induces the exchange of GDP to GTP. It remains bound to the aminoacyl-tRNA.EF-Tu.GTP complex up to the GTP hydrolysis stage on the ribosome.</text>
</comment>
<evidence type="ECO:0000256" key="3">
    <source>
        <dbReference type="ARBA" id="ARBA00022768"/>
    </source>
</evidence>
<keyword evidence="3 5" id="KW-0251">Elongation factor</keyword>
<keyword evidence="5" id="KW-0963">Cytoplasm</keyword>
<dbReference type="InterPro" id="IPR018101">
    <property type="entry name" value="Transl_elong_Ts_CS"/>
</dbReference>
<evidence type="ECO:0000256" key="1">
    <source>
        <dbReference type="ARBA" id="ARBA00005532"/>
    </source>
</evidence>
<evidence type="ECO:0000256" key="2">
    <source>
        <dbReference type="ARBA" id="ARBA00016956"/>
    </source>
</evidence>
<dbReference type="HAMAP" id="MF_00050">
    <property type="entry name" value="EF_Ts"/>
    <property type="match status" value="1"/>
</dbReference>
<dbReference type="InterPro" id="IPR036402">
    <property type="entry name" value="EF-Ts_dimer_sf"/>
</dbReference>
<organism evidence="7 8">
    <name type="scientific">Natronospira bacteriovora</name>
    <dbReference type="NCBI Taxonomy" id="3069753"/>
    <lineage>
        <taxon>Bacteria</taxon>
        <taxon>Pseudomonadati</taxon>
        <taxon>Pseudomonadota</taxon>
        <taxon>Gammaproteobacteria</taxon>
        <taxon>Natronospirales</taxon>
        <taxon>Natronospiraceae</taxon>
        <taxon>Natronospira</taxon>
    </lineage>
</organism>
<dbReference type="Pfam" id="PF00889">
    <property type="entry name" value="EF_TS"/>
    <property type="match status" value="1"/>
</dbReference>
<evidence type="ECO:0000313" key="8">
    <source>
        <dbReference type="Proteomes" id="UP001239019"/>
    </source>
</evidence>
<protein>
    <recommendedName>
        <fullName evidence="2 5">Elongation factor Ts</fullName>
        <shortName evidence="5">EF-Ts</shortName>
    </recommendedName>
</protein>
<dbReference type="Proteomes" id="UP001239019">
    <property type="component" value="Unassembled WGS sequence"/>
</dbReference>
<dbReference type="InterPro" id="IPR001816">
    <property type="entry name" value="Transl_elong_EFTs/EF1B"/>
</dbReference>
<dbReference type="GO" id="GO:0003746">
    <property type="term" value="F:translation elongation factor activity"/>
    <property type="evidence" value="ECO:0007669"/>
    <property type="project" value="UniProtKB-KW"/>
</dbReference>
<dbReference type="NCBIfam" id="TIGR00116">
    <property type="entry name" value="tsf"/>
    <property type="match status" value="1"/>
</dbReference>
<proteinExistence type="inferred from homology"/>
<dbReference type="PROSITE" id="PS01126">
    <property type="entry name" value="EF_TS_1"/>
    <property type="match status" value="1"/>
</dbReference>
<dbReference type="SUPFAM" id="SSF46934">
    <property type="entry name" value="UBA-like"/>
    <property type="match status" value="1"/>
</dbReference>
<reference evidence="7 8" key="1">
    <citation type="submission" date="2023-08" db="EMBL/GenBank/DDBJ databases">
        <title>Whole-genome sequencing of halo(alkali)philic microorganisms from hypersaline lakes.</title>
        <authorList>
            <person name="Sorokin D.Y."/>
            <person name="Abbas B."/>
            <person name="Merkel A.Y."/>
        </authorList>
    </citation>
    <scope>NUCLEOTIDE SEQUENCE [LARGE SCALE GENOMIC DNA]</scope>
    <source>
        <strain evidence="7 8">AB-CW4</strain>
    </source>
</reference>
<evidence type="ECO:0000313" key="7">
    <source>
        <dbReference type="EMBL" id="MDQ2068344.1"/>
    </source>
</evidence>
<gene>
    <name evidence="5 7" type="primary">tsf</name>
    <name evidence="7" type="ORF">RBH19_00465</name>
</gene>
<evidence type="ECO:0000256" key="4">
    <source>
        <dbReference type="ARBA" id="ARBA00022917"/>
    </source>
</evidence>
<dbReference type="Gene3D" id="1.10.8.10">
    <property type="entry name" value="DNA helicase RuvA subunit, C-terminal domain"/>
    <property type="match status" value="1"/>
</dbReference>
<keyword evidence="8" id="KW-1185">Reference proteome</keyword>
<evidence type="ECO:0000256" key="5">
    <source>
        <dbReference type="HAMAP-Rule" id="MF_00050"/>
    </source>
</evidence>
<dbReference type="InterPro" id="IPR009060">
    <property type="entry name" value="UBA-like_sf"/>
</dbReference>
<sequence>MGISASQVKELRERTGAGMMECKKALQETNGDLEAAIEHMRKAGMAKADKKAGRVAAEGRIVIRKNDGGSKAVIVEVNCETDFVAGGDDFISFSDQVADAILAGAPADMAAVEGLKLAGGETVDEARRALIAKIGENITVRRFEVVDAGDGIVADYLHGLKIGVAVALKGGDEALGRDLAMHVAASNPMCVSRDNVPAETIEHEKEILTAQARDSGKPEEIIEKMIGGRLNKWLAEVTLLGQPFVKDPDTKVEKLLKDAGAEVKGFVRFEVGEGIEKQEDNFAEEVMAQVKGS</sequence>
<dbReference type="EMBL" id="JAVDDT010000001">
    <property type="protein sequence ID" value="MDQ2068344.1"/>
    <property type="molecule type" value="Genomic_DNA"/>
</dbReference>
<feature type="region of interest" description="Involved in Mg(2+) ion dislocation from EF-Tu" evidence="5">
    <location>
        <begin position="81"/>
        <end position="84"/>
    </location>
</feature>
<dbReference type="Gene3D" id="3.30.479.20">
    <property type="entry name" value="Elongation factor Ts, dimerisation domain"/>
    <property type="match status" value="2"/>
</dbReference>
<comment type="subcellular location">
    <subcellularLocation>
        <location evidence="5">Cytoplasm</location>
    </subcellularLocation>
</comment>
<feature type="domain" description="Translation elongation factor EFTs/EF1B dimerisation" evidence="6">
    <location>
        <begin position="72"/>
        <end position="273"/>
    </location>
</feature>
<keyword evidence="4 5" id="KW-0648">Protein biosynthesis</keyword>
<accession>A0ABU0W2V7</accession>